<dbReference type="RefSeq" id="WP_084121349.1">
    <property type="nucleotide sequence ID" value="NZ_LT838813.1"/>
</dbReference>
<keyword evidence="4" id="KW-0949">S-adenosyl-L-methionine</keyword>
<accession>A0A1W2H6N5</accession>
<dbReference type="InterPro" id="IPR008854">
    <property type="entry name" value="TPMT"/>
</dbReference>
<evidence type="ECO:0000256" key="3">
    <source>
        <dbReference type="ARBA" id="ARBA00022679"/>
    </source>
</evidence>
<protein>
    <submittedName>
        <fullName evidence="5">Thiopurine S-methyltransferase (TPMT)</fullName>
    </submittedName>
</protein>
<dbReference type="PROSITE" id="PS51585">
    <property type="entry name" value="SAM_MT_TPMT"/>
    <property type="match status" value="1"/>
</dbReference>
<proteinExistence type="predicted"/>
<dbReference type="AlphaFoldDB" id="A0A1W2H6N5"/>
<dbReference type="GO" id="GO:0032259">
    <property type="term" value="P:methylation"/>
    <property type="evidence" value="ECO:0007669"/>
    <property type="project" value="UniProtKB-KW"/>
</dbReference>
<reference evidence="6" key="1">
    <citation type="submission" date="2017-04" db="EMBL/GenBank/DDBJ databases">
        <authorList>
            <person name="Varghese N."/>
            <person name="Submissions S."/>
        </authorList>
    </citation>
    <scope>NUCLEOTIDE SEQUENCE [LARGE SCALE GENOMIC DNA]</scope>
    <source>
        <strain evidence="6">DSM 16537</strain>
    </source>
</reference>
<evidence type="ECO:0000313" key="5">
    <source>
        <dbReference type="EMBL" id="SMD44551.1"/>
    </source>
</evidence>
<evidence type="ECO:0000256" key="1">
    <source>
        <dbReference type="ARBA" id="ARBA00022553"/>
    </source>
</evidence>
<keyword evidence="6" id="KW-1185">Reference proteome</keyword>
<dbReference type="Pfam" id="PF05724">
    <property type="entry name" value="TPMT"/>
    <property type="match status" value="1"/>
</dbReference>
<dbReference type="GO" id="GO:0008757">
    <property type="term" value="F:S-adenosylmethionine-dependent methyltransferase activity"/>
    <property type="evidence" value="ECO:0007669"/>
    <property type="project" value="InterPro"/>
</dbReference>
<dbReference type="STRING" id="758820.SAMN00777080_3175"/>
<dbReference type="InterPro" id="IPR029063">
    <property type="entry name" value="SAM-dependent_MTases_sf"/>
</dbReference>
<dbReference type="Gene3D" id="3.40.50.150">
    <property type="entry name" value="Vaccinia Virus protein VP39"/>
    <property type="match status" value="1"/>
</dbReference>
<dbReference type="OrthoDB" id="9778208at2"/>
<evidence type="ECO:0000313" key="6">
    <source>
        <dbReference type="Proteomes" id="UP000192333"/>
    </source>
</evidence>
<keyword evidence="1" id="KW-0597">Phosphoprotein</keyword>
<dbReference type="EMBL" id="LT838813">
    <property type="protein sequence ID" value="SMD44551.1"/>
    <property type="molecule type" value="Genomic_DNA"/>
</dbReference>
<gene>
    <name evidence="5" type="ORF">SAMN00777080_3175</name>
</gene>
<evidence type="ECO:0000256" key="2">
    <source>
        <dbReference type="ARBA" id="ARBA00022603"/>
    </source>
</evidence>
<organism evidence="5 6">
    <name type="scientific">Aquiflexum balticum DSM 16537</name>
    <dbReference type="NCBI Taxonomy" id="758820"/>
    <lineage>
        <taxon>Bacteria</taxon>
        <taxon>Pseudomonadati</taxon>
        <taxon>Bacteroidota</taxon>
        <taxon>Cytophagia</taxon>
        <taxon>Cytophagales</taxon>
        <taxon>Cyclobacteriaceae</taxon>
        <taxon>Aquiflexum</taxon>
    </lineage>
</organism>
<dbReference type="PANTHER" id="PTHR32183:SF6">
    <property type="entry name" value="CYSTEINE SULFINATE DESULFINASE_CYSTEINE DESULFURASE AND RELATED ENZYMES"/>
    <property type="match status" value="1"/>
</dbReference>
<keyword evidence="3 5" id="KW-0808">Transferase</keyword>
<dbReference type="Proteomes" id="UP000192333">
    <property type="component" value="Chromosome I"/>
</dbReference>
<dbReference type="SUPFAM" id="SSF53335">
    <property type="entry name" value="S-adenosyl-L-methionine-dependent methyltransferases"/>
    <property type="match status" value="1"/>
</dbReference>
<evidence type="ECO:0000256" key="4">
    <source>
        <dbReference type="ARBA" id="ARBA00022691"/>
    </source>
</evidence>
<name>A0A1W2H6N5_9BACT</name>
<dbReference type="PANTHER" id="PTHR32183">
    <property type="match status" value="1"/>
</dbReference>
<keyword evidence="2 5" id="KW-0489">Methyltransferase</keyword>
<sequence length="197" mass="23162">MSNILLDEQFWTTRYLNNLTAWDTGRVTDPIKQYLDQLENKKLKILIPGAGNGHEAIYGFKKGFRNLHILDISVLPLRQFQRSCPDFPENQMHHMDFFLHEGQYDLIIEQTFFCALHPERRMDYCKKMNELLKPSGKLVGVLFAKNFEHDGPPFGGDIEEYRNLFSREFDIQKLEICYNSITPRKGNEVFISLQKNQ</sequence>